<dbReference type="EMBL" id="JACHEM010000001">
    <property type="protein sequence ID" value="MBB6433944.1"/>
    <property type="molecule type" value="Genomic_DNA"/>
</dbReference>
<dbReference type="Gene3D" id="3.40.309.10">
    <property type="entry name" value="Aldehyde Dehydrogenase, Chain A, domain 2"/>
    <property type="match status" value="1"/>
</dbReference>
<dbReference type="InterPro" id="IPR016162">
    <property type="entry name" value="Ald_DH_N"/>
</dbReference>
<dbReference type="GO" id="GO:0016620">
    <property type="term" value="F:oxidoreductase activity, acting on the aldehyde or oxo group of donors, NAD or NADP as acceptor"/>
    <property type="evidence" value="ECO:0007669"/>
    <property type="project" value="InterPro"/>
</dbReference>
<accession>A0A7X0HAD3</accession>
<dbReference type="PANTHER" id="PTHR42804">
    <property type="entry name" value="ALDEHYDE DEHYDROGENASE"/>
    <property type="match status" value="1"/>
</dbReference>
<proteinExistence type="inferred from homology"/>
<organism evidence="4 5">
    <name type="scientific">Streptomyces candidus</name>
    <dbReference type="NCBI Taxonomy" id="67283"/>
    <lineage>
        <taxon>Bacteria</taxon>
        <taxon>Bacillati</taxon>
        <taxon>Actinomycetota</taxon>
        <taxon>Actinomycetes</taxon>
        <taxon>Kitasatosporales</taxon>
        <taxon>Streptomycetaceae</taxon>
        <taxon>Streptomyces</taxon>
    </lineage>
</organism>
<feature type="domain" description="Aldehyde dehydrogenase" evidence="3">
    <location>
        <begin position="25"/>
        <end position="96"/>
    </location>
</feature>
<reference evidence="4 5" key="1">
    <citation type="submission" date="2020-08" db="EMBL/GenBank/DDBJ databases">
        <title>Genomic Encyclopedia of Type Strains, Phase IV (KMG-IV): sequencing the most valuable type-strain genomes for metagenomic binning, comparative biology and taxonomic classification.</title>
        <authorList>
            <person name="Goeker M."/>
        </authorList>
    </citation>
    <scope>NUCLEOTIDE SEQUENCE [LARGE SCALE GENOMIC DNA]</scope>
    <source>
        <strain evidence="4 5">DSM 40141</strain>
    </source>
</reference>
<protein>
    <submittedName>
        <fullName evidence="4">Acyl-CoA reductase-like NAD-dependent aldehyde dehydrogenase</fullName>
    </submittedName>
</protein>
<name>A0A7X0HAD3_9ACTN</name>
<dbReference type="SUPFAM" id="SSF53720">
    <property type="entry name" value="ALDH-like"/>
    <property type="match status" value="2"/>
</dbReference>
<evidence type="ECO:0000256" key="1">
    <source>
        <dbReference type="ARBA" id="ARBA00009986"/>
    </source>
</evidence>
<evidence type="ECO:0000313" key="5">
    <source>
        <dbReference type="Proteomes" id="UP000540423"/>
    </source>
</evidence>
<dbReference type="InterPro" id="IPR016163">
    <property type="entry name" value="Ald_DH_C"/>
</dbReference>
<gene>
    <name evidence="4" type="ORF">HNQ79_000382</name>
</gene>
<dbReference type="Pfam" id="PF00171">
    <property type="entry name" value="Aldedh"/>
    <property type="match status" value="1"/>
</dbReference>
<evidence type="ECO:0000259" key="3">
    <source>
        <dbReference type="Pfam" id="PF00171"/>
    </source>
</evidence>
<sequence>MTELVEHRQLYVGGTLSDPLGTASNEVVSPHTEQVIGRVPHANEADVDRAVAAARRAFDDGPRPRTSLDERIAVVTRIKDAIAARHEELARVITSEYGLSGSVWTADTERGVDLVRQAGTGTYSVHTFSMDMMGPSGGYENSGLCREFGPEGYGEFLEHRMIQVGTR</sequence>
<evidence type="ECO:0000313" key="4">
    <source>
        <dbReference type="EMBL" id="MBB6433944.1"/>
    </source>
</evidence>
<dbReference type="InterPro" id="IPR015590">
    <property type="entry name" value="Aldehyde_DH_dom"/>
</dbReference>
<dbReference type="InterPro" id="IPR016161">
    <property type="entry name" value="Ald_DH/histidinol_DH"/>
</dbReference>
<dbReference type="AlphaFoldDB" id="A0A7X0HAD3"/>
<keyword evidence="5" id="KW-1185">Reference proteome</keyword>
<dbReference type="Gene3D" id="3.40.605.10">
    <property type="entry name" value="Aldehyde Dehydrogenase, Chain A, domain 1"/>
    <property type="match status" value="2"/>
</dbReference>
<evidence type="ECO:0000256" key="2">
    <source>
        <dbReference type="ARBA" id="ARBA00023002"/>
    </source>
</evidence>
<keyword evidence="2" id="KW-0560">Oxidoreductase</keyword>
<dbReference type="PANTHER" id="PTHR42804:SF1">
    <property type="entry name" value="ALDEHYDE DEHYDROGENASE-RELATED"/>
    <property type="match status" value="1"/>
</dbReference>
<dbReference type="Proteomes" id="UP000540423">
    <property type="component" value="Unassembled WGS sequence"/>
</dbReference>
<comment type="caution">
    <text evidence="4">The sequence shown here is derived from an EMBL/GenBank/DDBJ whole genome shotgun (WGS) entry which is preliminary data.</text>
</comment>
<comment type="similarity">
    <text evidence="1">Belongs to the aldehyde dehydrogenase family.</text>
</comment>